<keyword evidence="10" id="KW-1185">Reference proteome</keyword>
<evidence type="ECO:0000256" key="8">
    <source>
        <dbReference type="RuleBase" id="RU363041"/>
    </source>
</evidence>
<comment type="subcellular location">
    <subcellularLocation>
        <location evidence="1 8">Cell membrane</location>
        <topology evidence="1 8">Multi-pass membrane protein</topology>
    </subcellularLocation>
</comment>
<dbReference type="AlphaFoldDB" id="A0A2A9HFP1"/>
<evidence type="ECO:0000256" key="4">
    <source>
        <dbReference type="ARBA" id="ARBA00022475"/>
    </source>
</evidence>
<feature type="transmembrane region" description="Helical" evidence="8">
    <location>
        <begin position="99"/>
        <end position="117"/>
    </location>
</feature>
<proteinExistence type="inferred from homology"/>
<organism evidence="9 10">
    <name type="scientific">Tepidiforma thermophila (strain KCTC 52669 / CGMCC 1.13589 / G233)</name>
    <dbReference type="NCBI Taxonomy" id="2761530"/>
    <lineage>
        <taxon>Bacteria</taxon>
        <taxon>Bacillati</taxon>
        <taxon>Chloroflexota</taxon>
        <taxon>Tepidiformia</taxon>
        <taxon>Tepidiformales</taxon>
        <taxon>Tepidiformaceae</taxon>
        <taxon>Tepidiforma</taxon>
    </lineage>
</organism>
<feature type="transmembrane region" description="Helical" evidence="8">
    <location>
        <begin position="160"/>
        <end position="183"/>
    </location>
</feature>
<dbReference type="InterPro" id="IPR052017">
    <property type="entry name" value="TSUP"/>
</dbReference>
<evidence type="ECO:0000256" key="5">
    <source>
        <dbReference type="ARBA" id="ARBA00022692"/>
    </source>
</evidence>
<dbReference type="InterPro" id="IPR002781">
    <property type="entry name" value="TM_pro_TauE-like"/>
</dbReference>
<evidence type="ECO:0000256" key="7">
    <source>
        <dbReference type="ARBA" id="ARBA00023136"/>
    </source>
</evidence>
<dbReference type="PANTHER" id="PTHR30269:SF37">
    <property type="entry name" value="MEMBRANE TRANSPORTER PROTEIN"/>
    <property type="match status" value="1"/>
</dbReference>
<dbReference type="Pfam" id="PF01925">
    <property type="entry name" value="TauE"/>
    <property type="match status" value="1"/>
</dbReference>
<dbReference type="GO" id="GO:0005886">
    <property type="term" value="C:plasma membrane"/>
    <property type="evidence" value="ECO:0007669"/>
    <property type="project" value="UniProtKB-SubCell"/>
</dbReference>
<evidence type="ECO:0000256" key="6">
    <source>
        <dbReference type="ARBA" id="ARBA00022989"/>
    </source>
</evidence>
<feature type="transmembrane region" description="Helical" evidence="8">
    <location>
        <begin position="73"/>
        <end position="93"/>
    </location>
</feature>
<feature type="transmembrane region" description="Helical" evidence="8">
    <location>
        <begin position="221"/>
        <end position="241"/>
    </location>
</feature>
<dbReference type="Proteomes" id="UP000223071">
    <property type="component" value="Unassembled WGS sequence"/>
</dbReference>
<protein>
    <recommendedName>
        <fullName evidence="8">Probable membrane transporter protein</fullName>
    </recommendedName>
</protein>
<keyword evidence="4 8" id="KW-1003">Cell membrane</keyword>
<name>A0A2A9HFP1_TEPT2</name>
<dbReference type="RefSeq" id="WP_098503385.1">
    <property type="nucleotide sequence ID" value="NZ_PDJQ01000001.1"/>
</dbReference>
<gene>
    <name evidence="9" type="ORF">A9A59_1168</name>
</gene>
<comment type="caution">
    <text evidence="9">The sequence shown here is derived from an EMBL/GenBank/DDBJ whole genome shotgun (WGS) entry which is preliminary data.</text>
</comment>
<evidence type="ECO:0000313" key="10">
    <source>
        <dbReference type="Proteomes" id="UP000223071"/>
    </source>
</evidence>
<keyword evidence="5 8" id="KW-0812">Transmembrane</keyword>
<keyword evidence="3" id="KW-0813">Transport</keyword>
<keyword evidence="6 8" id="KW-1133">Transmembrane helix</keyword>
<reference evidence="9 10" key="1">
    <citation type="submission" date="2017-09" db="EMBL/GenBank/DDBJ databases">
        <title>Sequencing the genomes of two abundant thermophiles in Great Basin hot springs: Thermocrinis jamiesonii and novel Chloroflexi Thermoflexus hugenholtzii.</title>
        <authorList>
            <person name="Hedlund B."/>
        </authorList>
    </citation>
    <scope>NUCLEOTIDE SEQUENCE [LARGE SCALE GENOMIC DNA]</scope>
    <source>
        <strain evidence="9 10">G233</strain>
    </source>
</reference>
<keyword evidence="7 8" id="KW-0472">Membrane</keyword>
<dbReference type="EMBL" id="PDJQ01000001">
    <property type="protein sequence ID" value="PFG73962.1"/>
    <property type="molecule type" value="Genomic_DNA"/>
</dbReference>
<dbReference type="PANTHER" id="PTHR30269">
    <property type="entry name" value="TRANSMEMBRANE PROTEIN YFCA"/>
    <property type="match status" value="1"/>
</dbReference>
<evidence type="ECO:0000256" key="1">
    <source>
        <dbReference type="ARBA" id="ARBA00004651"/>
    </source>
</evidence>
<evidence type="ECO:0000256" key="2">
    <source>
        <dbReference type="ARBA" id="ARBA00009142"/>
    </source>
</evidence>
<comment type="similarity">
    <text evidence="2 8">Belongs to the 4-toluene sulfonate uptake permease (TSUP) (TC 2.A.102) family.</text>
</comment>
<sequence>MDWQTGLAVTGLAAAASLIQALSGFGFSLFIVPFLAMVIGPKETVALANLLGTAVNLTQLRAVGRAAERRTTAGMVAGCYLGMPFGLAVLLFLEPRALQAGMAICVLVFTAVLARGWQLRGTGPGWDLGTGFVSGLLNTSTSMSGPPVVLYLQGRRLAPLAFRGTTTVYFLATSGGAAAMLAASGTLTWHTAGLALLAFPASQAGRLAGNRLFHRLDERRFRLLVFVILAASACSALANAVR</sequence>
<accession>A0A2A9HFP1</accession>
<evidence type="ECO:0000256" key="3">
    <source>
        <dbReference type="ARBA" id="ARBA00022448"/>
    </source>
</evidence>
<evidence type="ECO:0000313" key="9">
    <source>
        <dbReference type="EMBL" id="PFG73962.1"/>
    </source>
</evidence>